<dbReference type="Pfam" id="PF01497">
    <property type="entry name" value="Peripla_BP_2"/>
    <property type="match status" value="1"/>
</dbReference>
<proteinExistence type="predicted"/>
<dbReference type="Gene3D" id="3.40.50.1980">
    <property type="entry name" value="Nitrogenase molybdenum iron protein domain"/>
    <property type="match status" value="2"/>
</dbReference>
<reference evidence="2" key="1">
    <citation type="submission" date="2019-08" db="EMBL/GenBank/DDBJ databases">
        <authorList>
            <person name="Kucharzyk K."/>
            <person name="Murdoch R.W."/>
            <person name="Higgins S."/>
            <person name="Loffler F."/>
        </authorList>
    </citation>
    <scope>NUCLEOTIDE SEQUENCE</scope>
</reference>
<dbReference type="Gene3D" id="1.20.58.2180">
    <property type="match status" value="1"/>
</dbReference>
<dbReference type="InterPro" id="IPR002491">
    <property type="entry name" value="ABC_transptr_periplasmic_BD"/>
</dbReference>
<organism evidence="2">
    <name type="scientific">bioreactor metagenome</name>
    <dbReference type="NCBI Taxonomy" id="1076179"/>
    <lineage>
        <taxon>unclassified sequences</taxon>
        <taxon>metagenomes</taxon>
        <taxon>ecological metagenomes</taxon>
    </lineage>
</organism>
<name>A0A644SW26_9ZZZZ</name>
<comment type="caution">
    <text evidence="2">The sequence shown here is derived from an EMBL/GenBank/DDBJ whole genome shotgun (WGS) entry which is preliminary data.</text>
</comment>
<dbReference type="SUPFAM" id="SSF53807">
    <property type="entry name" value="Helical backbone' metal receptor"/>
    <property type="match status" value="1"/>
</dbReference>
<gene>
    <name evidence="2" type="ORF">SDC9_04464</name>
</gene>
<dbReference type="InterPro" id="IPR050902">
    <property type="entry name" value="ABC_Transporter_SBP"/>
</dbReference>
<feature type="domain" description="Fe/B12 periplasmic-binding" evidence="1">
    <location>
        <begin position="31"/>
        <end position="294"/>
    </location>
</feature>
<evidence type="ECO:0000259" key="1">
    <source>
        <dbReference type="PROSITE" id="PS50983"/>
    </source>
</evidence>
<dbReference type="PANTHER" id="PTHR30535">
    <property type="entry name" value="VITAMIN B12-BINDING PROTEIN"/>
    <property type="match status" value="1"/>
</dbReference>
<sequence>MRRFKWVFLLVGSLFFLSAPFAQNRLVLGGRAVIMVADAVYLFPGAGDRVLAVAGADQGLGSFLSAIDPGYGKKPSLDRNAGVETYASLKPDRVVLKSAMRKSLGPGLEALGIAQLYLNLETPEDYFIDIANLGRLFGMEERAEAVAGFYRQKLNWLRTLPKQGRAPRVLLVQASSGQEGTWDVPPASWMQTRLVEIAGGEAVWIKANPGSGWAAVNAEQIAAWNPDLILVVDYRRDSRIAARSLASVPALASTGAVKDGRVFGFAQDFYSWDQPDTRWVLGLEWICRVLWPETRFPGSMLDSAREFFAFMYSMGPEVFSKTIQSRLSGDFDR</sequence>
<dbReference type="EMBL" id="VSSQ01000008">
    <property type="protein sequence ID" value="MPL58918.1"/>
    <property type="molecule type" value="Genomic_DNA"/>
</dbReference>
<protein>
    <recommendedName>
        <fullName evidence="1">Fe/B12 periplasmic-binding domain-containing protein</fullName>
    </recommendedName>
</protein>
<dbReference type="PROSITE" id="PS50983">
    <property type="entry name" value="FE_B12_PBP"/>
    <property type="match status" value="1"/>
</dbReference>
<dbReference type="PANTHER" id="PTHR30535:SF34">
    <property type="entry name" value="MOLYBDATE-BINDING PROTEIN MOLA"/>
    <property type="match status" value="1"/>
</dbReference>
<evidence type="ECO:0000313" key="2">
    <source>
        <dbReference type="EMBL" id="MPL58918.1"/>
    </source>
</evidence>
<dbReference type="AlphaFoldDB" id="A0A644SW26"/>
<accession>A0A644SW26</accession>